<evidence type="ECO:0000256" key="3">
    <source>
        <dbReference type="ARBA" id="ARBA00023125"/>
    </source>
</evidence>
<accession>A0A6N9VQZ2</accession>
<evidence type="ECO:0000313" key="10">
    <source>
        <dbReference type="Proteomes" id="UP000471648"/>
    </source>
</evidence>
<dbReference type="PANTHER" id="PTHR11019">
    <property type="entry name" value="HTH-TYPE TRANSCRIPTIONAL REGULATOR NIMR"/>
    <property type="match status" value="1"/>
</dbReference>
<comment type="caution">
    <text evidence="9">The sequence shown here is derived from an EMBL/GenBank/DDBJ whole genome shotgun (WGS) entry which is preliminary data.</text>
</comment>
<dbReference type="InterPro" id="IPR003313">
    <property type="entry name" value="AraC-bd"/>
</dbReference>
<dbReference type="Proteomes" id="UP000471648">
    <property type="component" value="Unassembled WGS sequence"/>
</dbReference>
<reference evidence="9 10" key="1">
    <citation type="submission" date="2020-01" db="EMBL/GenBank/DDBJ databases">
        <title>Insect and environment-associated Actinomycetes.</title>
        <authorList>
            <person name="Currrie C."/>
            <person name="Chevrette M."/>
            <person name="Carlson C."/>
            <person name="Stubbendieck R."/>
            <person name="Wendt-Pienkowski E."/>
        </authorList>
    </citation>
    <scope>NUCLEOTIDE SEQUENCE [LARGE SCALE GENOMIC DNA]</scope>
    <source>
        <strain evidence="9 10">SID14438</strain>
    </source>
</reference>
<dbReference type="InterPro" id="IPR009057">
    <property type="entry name" value="Homeodomain-like_sf"/>
</dbReference>
<evidence type="ECO:0000313" key="9">
    <source>
        <dbReference type="EMBL" id="NEB72491.1"/>
    </source>
</evidence>
<dbReference type="SMART" id="SM00342">
    <property type="entry name" value="HTH_ARAC"/>
    <property type="match status" value="1"/>
</dbReference>
<evidence type="ECO:0000256" key="5">
    <source>
        <dbReference type="ARBA" id="ARBA00074140"/>
    </source>
</evidence>
<dbReference type="EMBL" id="JAAGME010001405">
    <property type="protein sequence ID" value="NEB71946.1"/>
    <property type="molecule type" value="Genomic_DNA"/>
</dbReference>
<evidence type="ECO:0000313" key="8">
    <source>
        <dbReference type="EMBL" id="NEB71946.1"/>
    </source>
</evidence>
<feature type="domain" description="HTH araC/xylS-type" evidence="7">
    <location>
        <begin position="178"/>
        <end position="278"/>
    </location>
</feature>
<dbReference type="InterPro" id="IPR011051">
    <property type="entry name" value="RmlC_Cupin_sf"/>
</dbReference>
<dbReference type="InterPro" id="IPR018060">
    <property type="entry name" value="HTH_AraC"/>
</dbReference>
<dbReference type="Pfam" id="PF02311">
    <property type="entry name" value="AraC_binding"/>
    <property type="match status" value="1"/>
</dbReference>
<dbReference type="PROSITE" id="PS01124">
    <property type="entry name" value="HTH_ARAC_FAMILY_2"/>
    <property type="match status" value="1"/>
</dbReference>
<evidence type="ECO:0000259" key="7">
    <source>
        <dbReference type="PROSITE" id="PS01124"/>
    </source>
</evidence>
<keyword evidence="3" id="KW-0238">DNA-binding</keyword>
<dbReference type="PANTHER" id="PTHR11019:SF199">
    <property type="entry name" value="HTH-TYPE TRANSCRIPTIONAL REGULATOR NIMR"/>
    <property type="match status" value="1"/>
</dbReference>
<evidence type="ECO:0000256" key="2">
    <source>
        <dbReference type="ARBA" id="ARBA00023015"/>
    </source>
</evidence>
<evidence type="ECO:0000256" key="1">
    <source>
        <dbReference type="ARBA" id="ARBA00022491"/>
    </source>
</evidence>
<evidence type="ECO:0000256" key="6">
    <source>
        <dbReference type="ARBA" id="ARBA00079449"/>
    </source>
</evidence>
<dbReference type="GO" id="GO:0043565">
    <property type="term" value="F:sequence-specific DNA binding"/>
    <property type="evidence" value="ECO:0007669"/>
    <property type="project" value="InterPro"/>
</dbReference>
<proteinExistence type="predicted"/>
<protein>
    <recommendedName>
        <fullName evidence="5">HTH-type transcriptional regulator RipA</fullName>
    </recommendedName>
    <alternativeName>
        <fullName evidence="6">Repressor of iron proteins A</fullName>
    </alternativeName>
</protein>
<name>A0A6N9VQZ2_STRMI</name>
<sequence>MSVSVMAPGRGRGEMLSTTLLRWSEPSVGGPVVETPYLLTTAVLDSPVPAGSSASGVHTHDDALLVWPHVGSTTLHTRNTVRRLVPGQGVWMPPGTPHASHPDPGSVSCYTYVTRAAIPTHWTSARSLRMGRALQEMLLHLDANAMPDDRRLRAQRLIIEMLEEDPHAAMEVPVPEDSRIRAMAEDIMRDPESDLSLEEWAARHALSVRTVTRAFGRDVGMPFTRWRSLVRMSAATTLLAQGRPVNLVAHRCGYSTTSAFSAAFRRVTGTSPTAYLREQSALAPAGH</sequence>
<keyword evidence="1" id="KW-0678">Repressor</keyword>
<organism evidence="9 10">
    <name type="scientific">Streptomyces microflavus</name>
    <name type="common">Streptomyces lipmanii</name>
    <dbReference type="NCBI Taxonomy" id="1919"/>
    <lineage>
        <taxon>Bacteria</taxon>
        <taxon>Bacillati</taxon>
        <taxon>Actinomycetota</taxon>
        <taxon>Actinomycetes</taxon>
        <taxon>Kitasatosporales</taxon>
        <taxon>Streptomycetaceae</taxon>
        <taxon>Streptomyces</taxon>
    </lineage>
</organism>
<dbReference type="SUPFAM" id="SSF46689">
    <property type="entry name" value="Homeodomain-like"/>
    <property type="match status" value="1"/>
</dbReference>
<gene>
    <name evidence="8" type="ORF">G3I39_33495</name>
    <name evidence="9" type="ORF">G3I39_36265</name>
</gene>
<evidence type="ECO:0000256" key="4">
    <source>
        <dbReference type="ARBA" id="ARBA00023163"/>
    </source>
</evidence>
<dbReference type="EMBL" id="JAAGME010001542">
    <property type="protein sequence ID" value="NEB72491.1"/>
    <property type="molecule type" value="Genomic_DNA"/>
</dbReference>
<keyword evidence="4" id="KW-0804">Transcription</keyword>
<dbReference type="FunFam" id="1.10.10.60:FF:000132">
    <property type="entry name" value="AraC family transcriptional regulator"/>
    <property type="match status" value="1"/>
</dbReference>
<dbReference type="AlphaFoldDB" id="A0A6N9VQZ2"/>
<keyword evidence="2" id="KW-0805">Transcription regulation</keyword>
<dbReference type="SUPFAM" id="SSF51182">
    <property type="entry name" value="RmlC-like cupins"/>
    <property type="match status" value="1"/>
</dbReference>
<dbReference type="GO" id="GO:0003700">
    <property type="term" value="F:DNA-binding transcription factor activity"/>
    <property type="evidence" value="ECO:0007669"/>
    <property type="project" value="InterPro"/>
</dbReference>
<dbReference type="Pfam" id="PF12833">
    <property type="entry name" value="HTH_18"/>
    <property type="match status" value="1"/>
</dbReference>
<dbReference type="Gene3D" id="1.10.10.60">
    <property type="entry name" value="Homeodomain-like"/>
    <property type="match status" value="2"/>
</dbReference>
<dbReference type="RefSeq" id="WP_164358820.1">
    <property type="nucleotide sequence ID" value="NZ_JAAGME010001405.1"/>
</dbReference>